<dbReference type="PROSITE" id="PS00108">
    <property type="entry name" value="PROTEIN_KINASE_ST"/>
    <property type="match status" value="1"/>
</dbReference>
<dbReference type="FunFam" id="1.10.510.10:FF:000358">
    <property type="entry name" value="Putative leucine-rich repeat receptor-like serine/threonine-protein kinase"/>
    <property type="match status" value="1"/>
</dbReference>
<keyword evidence="13 30" id="KW-0812">Transmembrane</keyword>
<comment type="subcellular location">
    <subcellularLocation>
        <location evidence="3">Cell membrane</location>
        <topology evidence="3">Single-pass membrane protein</topology>
    </subcellularLocation>
    <subcellularLocation>
        <location evidence="4">Endoplasmic reticulum membrane</location>
        <topology evidence="4">Single-pass membrane protein</topology>
    </subcellularLocation>
    <subcellularLocation>
        <location evidence="5">Membrane</location>
        <topology evidence="5">Single-pass type I membrane protein</topology>
    </subcellularLocation>
</comment>
<dbReference type="STRING" id="40149.A0A0E0FCA9"/>
<keyword evidence="14 31" id="KW-0732">Signal</keyword>
<evidence type="ECO:0000256" key="11">
    <source>
        <dbReference type="ARBA" id="ARBA00022614"/>
    </source>
</evidence>
<evidence type="ECO:0000256" key="6">
    <source>
        <dbReference type="ARBA" id="ARBA00008684"/>
    </source>
</evidence>
<accession>A0A0E0FCA9</accession>
<dbReference type="CDD" id="cd14066">
    <property type="entry name" value="STKc_IRAK"/>
    <property type="match status" value="1"/>
</dbReference>
<evidence type="ECO:0000256" key="7">
    <source>
        <dbReference type="ARBA" id="ARBA00012513"/>
    </source>
</evidence>
<dbReference type="eggNOG" id="ENOG502RRST">
    <property type="taxonomic scope" value="Eukaryota"/>
</dbReference>
<evidence type="ECO:0000256" key="12">
    <source>
        <dbReference type="ARBA" id="ARBA00022679"/>
    </source>
</evidence>
<feature type="transmembrane region" description="Helical" evidence="30">
    <location>
        <begin position="655"/>
        <end position="675"/>
    </location>
</feature>
<comment type="function">
    <text evidence="26">Receptor kinase that detects X.oryzae pv. oryzae protein Ax21 to promote innate immunity. Following X.oryzae pv. oryzae protein Ax21 detection, undergoes cleavage, releasing the processed protein kinase Xa21 chain.</text>
</comment>
<dbReference type="AlphaFoldDB" id="A0A0E0FCA9"/>
<evidence type="ECO:0000256" key="31">
    <source>
        <dbReference type="SAM" id="SignalP"/>
    </source>
</evidence>
<proteinExistence type="inferred from homology"/>
<dbReference type="Pfam" id="PF00560">
    <property type="entry name" value="LRR_1"/>
    <property type="match status" value="6"/>
</dbReference>
<evidence type="ECO:0000256" key="23">
    <source>
        <dbReference type="ARBA" id="ARBA00023180"/>
    </source>
</evidence>
<reference evidence="33" key="2">
    <citation type="submission" date="2018-05" db="EMBL/GenBank/DDBJ databases">
        <title>OmerRS3 (Oryza meridionalis Reference Sequence Version 3).</title>
        <authorList>
            <person name="Zhang J."/>
            <person name="Kudrna D."/>
            <person name="Lee S."/>
            <person name="Talag J."/>
            <person name="Welchert J."/>
            <person name="Wing R.A."/>
        </authorList>
    </citation>
    <scope>NUCLEOTIDE SEQUENCE [LARGE SCALE GENOMIC DNA]</scope>
    <source>
        <strain evidence="33">cv. OR44</strain>
    </source>
</reference>
<dbReference type="Gramene" id="OMERI12G08860.1">
    <property type="protein sequence ID" value="OMERI12G08860.1"/>
    <property type="gene ID" value="OMERI12G08860"/>
</dbReference>
<keyword evidence="17" id="KW-0418">Kinase</keyword>
<comment type="catalytic activity">
    <reaction evidence="25">
        <text>L-seryl-[protein] + ATP = O-phospho-L-seryl-[protein] + ADP + H(+)</text>
        <dbReference type="Rhea" id="RHEA:17989"/>
        <dbReference type="Rhea" id="RHEA-COMP:9863"/>
        <dbReference type="Rhea" id="RHEA-COMP:11604"/>
        <dbReference type="ChEBI" id="CHEBI:15378"/>
        <dbReference type="ChEBI" id="CHEBI:29999"/>
        <dbReference type="ChEBI" id="CHEBI:30616"/>
        <dbReference type="ChEBI" id="CHEBI:83421"/>
        <dbReference type="ChEBI" id="CHEBI:456216"/>
        <dbReference type="EC" id="2.7.11.1"/>
    </reaction>
</comment>
<evidence type="ECO:0000256" key="15">
    <source>
        <dbReference type="ARBA" id="ARBA00022737"/>
    </source>
</evidence>
<evidence type="ECO:0000256" key="27">
    <source>
        <dbReference type="ARBA" id="ARBA00056628"/>
    </source>
</evidence>
<comment type="function">
    <text evidence="27">The processed protein kinase Xa21 chain released by protein cleavage after X.oryzae pv. oryzae protein Ax21 detection translocates into the nucleus where it can bind and regulate WRKY62, a transcription factor. Confers resistance to the bacterial pathogen X.oryzae pv. oryzae (Xoo).</text>
</comment>
<dbReference type="HOGENOM" id="CLU_000288_22_0_1"/>
<name>A0A0E0FCA9_9ORYZ</name>
<dbReference type="SMART" id="SM00369">
    <property type="entry name" value="LRR_TYP"/>
    <property type="match status" value="8"/>
</dbReference>
<evidence type="ECO:0000256" key="17">
    <source>
        <dbReference type="ARBA" id="ARBA00022777"/>
    </source>
</evidence>
<comment type="cofactor">
    <cofactor evidence="2">
        <name>Mg(2+)</name>
        <dbReference type="ChEBI" id="CHEBI:18420"/>
    </cofactor>
</comment>
<evidence type="ECO:0000256" key="8">
    <source>
        <dbReference type="ARBA" id="ARBA00022475"/>
    </source>
</evidence>
<comment type="catalytic activity">
    <reaction evidence="24">
        <text>L-threonyl-[protein] + ATP = O-phospho-L-threonyl-[protein] + ADP + H(+)</text>
        <dbReference type="Rhea" id="RHEA:46608"/>
        <dbReference type="Rhea" id="RHEA-COMP:11060"/>
        <dbReference type="Rhea" id="RHEA-COMP:11605"/>
        <dbReference type="ChEBI" id="CHEBI:15378"/>
        <dbReference type="ChEBI" id="CHEBI:30013"/>
        <dbReference type="ChEBI" id="CHEBI:30616"/>
        <dbReference type="ChEBI" id="CHEBI:61977"/>
        <dbReference type="ChEBI" id="CHEBI:456216"/>
        <dbReference type="EC" id="2.7.11.1"/>
    </reaction>
</comment>
<evidence type="ECO:0000256" key="18">
    <source>
        <dbReference type="ARBA" id="ARBA00022824"/>
    </source>
</evidence>
<evidence type="ECO:0000256" key="29">
    <source>
        <dbReference type="PROSITE-ProRule" id="PRU10141"/>
    </source>
</evidence>
<evidence type="ECO:0000256" key="4">
    <source>
        <dbReference type="ARBA" id="ARBA00004389"/>
    </source>
</evidence>
<dbReference type="Proteomes" id="UP000008021">
    <property type="component" value="Chromosome 12"/>
</dbReference>
<evidence type="ECO:0000256" key="14">
    <source>
        <dbReference type="ARBA" id="ARBA00022729"/>
    </source>
</evidence>
<feature type="chain" id="PRO_5002359235" description="Receptor kinase-like protein Xa21" evidence="31">
    <location>
        <begin position="23"/>
        <end position="1021"/>
    </location>
</feature>
<dbReference type="PROSITE" id="PS50011">
    <property type="entry name" value="PROTEIN_KINASE_DOM"/>
    <property type="match status" value="1"/>
</dbReference>
<comment type="cofactor">
    <cofactor evidence="1">
        <name>Mn(2+)</name>
        <dbReference type="ChEBI" id="CHEBI:29035"/>
    </cofactor>
</comment>
<dbReference type="GO" id="GO:0005524">
    <property type="term" value="F:ATP binding"/>
    <property type="evidence" value="ECO:0007669"/>
    <property type="project" value="UniProtKB-UniRule"/>
</dbReference>
<dbReference type="Pfam" id="PF08263">
    <property type="entry name" value="LRRNT_2"/>
    <property type="match status" value="1"/>
</dbReference>
<evidence type="ECO:0000259" key="32">
    <source>
        <dbReference type="PROSITE" id="PS50011"/>
    </source>
</evidence>
<dbReference type="GO" id="GO:0005886">
    <property type="term" value="C:plasma membrane"/>
    <property type="evidence" value="ECO:0007669"/>
    <property type="project" value="UniProtKB-SubCell"/>
</dbReference>
<keyword evidence="21 30" id="KW-0472">Membrane</keyword>
<evidence type="ECO:0000256" key="5">
    <source>
        <dbReference type="ARBA" id="ARBA00004479"/>
    </source>
</evidence>
<dbReference type="FunFam" id="3.30.200.20:FF:000432">
    <property type="entry name" value="LRR receptor-like serine/threonine-protein kinase EFR"/>
    <property type="match status" value="1"/>
</dbReference>
<keyword evidence="23" id="KW-0325">Glycoprotein</keyword>
<feature type="binding site" evidence="29">
    <location>
        <position position="739"/>
    </location>
    <ligand>
        <name>ATP</name>
        <dbReference type="ChEBI" id="CHEBI:30616"/>
    </ligand>
</feature>
<evidence type="ECO:0000256" key="22">
    <source>
        <dbReference type="ARBA" id="ARBA00023170"/>
    </source>
</evidence>
<dbReference type="GO" id="GO:0004674">
    <property type="term" value="F:protein serine/threonine kinase activity"/>
    <property type="evidence" value="ECO:0007669"/>
    <property type="project" value="UniProtKB-KW"/>
</dbReference>
<dbReference type="InterPro" id="IPR001611">
    <property type="entry name" value="Leu-rich_rpt"/>
</dbReference>
<keyword evidence="34" id="KW-1185">Reference proteome</keyword>
<evidence type="ECO:0000313" key="34">
    <source>
        <dbReference type="Proteomes" id="UP000008021"/>
    </source>
</evidence>
<dbReference type="InterPro" id="IPR003591">
    <property type="entry name" value="Leu-rich_rpt_typical-subtyp"/>
</dbReference>
<evidence type="ECO:0000256" key="30">
    <source>
        <dbReference type="SAM" id="Phobius"/>
    </source>
</evidence>
<comment type="similarity">
    <text evidence="6">Belongs to the protein kinase superfamily. Ser/Thr protein kinase family.</text>
</comment>
<dbReference type="Gene3D" id="3.30.200.20">
    <property type="entry name" value="Phosphorylase Kinase, domain 1"/>
    <property type="match status" value="1"/>
</dbReference>
<evidence type="ECO:0000256" key="28">
    <source>
        <dbReference type="ARBA" id="ARBA00072040"/>
    </source>
</evidence>
<feature type="signal peptide" evidence="31">
    <location>
        <begin position="1"/>
        <end position="22"/>
    </location>
</feature>
<sequence>MKSTAEMLYFFIISALFAGAHRDRATYSIAYAEEIDHMSLLNFKKSISMDPHGALASWNGSSHFCEWRGVSCHNTKHPRRATVLDVSDLGLVGIISPSLGNMTFLTVLNLSYNSFADEIPPLGHLRCLEILTFESNSLQGRIPSELANCTNLRELYLLMNHFVGEIPTEVASLSKLGILDLSRNNLSGVIPPSLGNISSLSELITTENQLQGRIPSELGRLSRLTVLAIGSNNLSQGIPQSIFNLSSLKAMCLERNQLRMPYLPSDLGTTLHNLQLIFLDYNQFAGPIPPSLSNASQLVKIDLSSNSFTGHVPATLGSLEKLTWLNLEFNHLVADDKQSWMFVDVLTNCSSLQVLALFQNQLAGQLPSSVGNLSSQLQYLLLGNNKISGSAPSSIGNLQGLTSLGLDSNNFDGLITNWVGNFKIMEKLFLNKNSFVGPIPSSVGNLSRLFSLTLASNKFEGPIPETIGQLQHLQFLDFSDNQLNGRIPVGLFNLQAAITFDLSHNILNGIIPREIGNAKQLSEIDIASNKISGEIPETLGNCESFETIIMGNNFLEGKIPLSLANLKNLQLLDLSHNSLSGPVPGFLGSLKMLHILDLSYNHLQGEVPRNGVFTNASALILTGNQNLCGGITELHLAPCPVLPSRKRRLPRSLKTVILVVCPMLVLALIVIVVLFRRKKHERKSLMVPSVLGMHLPQVSYMDLAKSTNNFSPSNLIGKGAHGSVYRGFISHLKTDVAVKVFNLEMQGAERSFLVECQTLRSIKHRNLVSVLTACLSIDPRGNEFKAIVYEFMPKGNLDELIHSQRSNEHVAGHIILAQRLNIAIDMANALDYLHHSTKPPVVHCDLKPSNILLDDDMGAHIGDFGLAKLRNDCLSVSAGCSTSSAGFRGTIGYAAPEYATGGHISTAGDVYSFGVLLLEMLTGKRPTNAIFMEGLSIISFVLMNYPNKITSIIDECLQEDLDNLNKETQSDCNCRVHGCIQSMLEIGLACTHQLPKERPNMQEVARKLLATRVAYDKSSGF</sequence>
<evidence type="ECO:0000256" key="1">
    <source>
        <dbReference type="ARBA" id="ARBA00001936"/>
    </source>
</evidence>
<keyword evidence="19 29" id="KW-0067">ATP-binding</keyword>
<evidence type="ECO:0000256" key="3">
    <source>
        <dbReference type="ARBA" id="ARBA00004162"/>
    </source>
</evidence>
<keyword evidence="10" id="KW-0597">Phosphoprotein</keyword>
<dbReference type="FunFam" id="3.80.10.10:FF:000288">
    <property type="entry name" value="LRR receptor-like serine/threonine-protein kinase EFR"/>
    <property type="match status" value="1"/>
</dbReference>
<keyword evidence="9" id="KW-0723">Serine/threonine-protein kinase</keyword>
<evidence type="ECO:0000256" key="21">
    <source>
        <dbReference type="ARBA" id="ARBA00023136"/>
    </source>
</evidence>
<keyword evidence="16 29" id="KW-0547">Nucleotide-binding</keyword>
<dbReference type="FunFam" id="3.80.10.10:FF:000095">
    <property type="entry name" value="LRR receptor-like serine/threonine-protein kinase GSO1"/>
    <property type="match status" value="1"/>
</dbReference>
<dbReference type="Gene3D" id="3.80.10.10">
    <property type="entry name" value="Ribonuclease Inhibitor"/>
    <property type="match status" value="4"/>
</dbReference>
<evidence type="ECO:0000256" key="10">
    <source>
        <dbReference type="ARBA" id="ARBA00022553"/>
    </source>
</evidence>
<dbReference type="SUPFAM" id="SSF56112">
    <property type="entry name" value="Protein kinase-like (PK-like)"/>
    <property type="match status" value="1"/>
</dbReference>
<evidence type="ECO:0000256" key="25">
    <source>
        <dbReference type="ARBA" id="ARBA00048679"/>
    </source>
</evidence>
<evidence type="ECO:0000256" key="16">
    <source>
        <dbReference type="ARBA" id="ARBA00022741"/>
    </source>
</evidence>
<keyword evidence="8" id="KW-1003">Cell membrane</keyword>
<dbReference type="InterPro" id="IPR013210">
    <property type="entry name" value="LRR_N_plant-typ"/>
</dbReference>
<dbReference type="SUPFAM" id="SSF52058">
    <property type="entry name" value="L domain-like"/>
    <property type="match status" value="2"/>
</dbReference>
<keyword evidence="15" id="KW-0677">Repeat</keyword>
<keyword evidence="22" id="KW-0675">Receptor</keyword>
<keyword evidence="20 30" id="KW-1133">Transmembrane helix</keyword>
<dbReference type="InterPro" id="IPR008271">
    <property type="entry name" value="Ser/Thr_kinase_AS"/>
</dbReference>
<dbReference type="PANTHER" id="PTHR45974">
    <property type="entry name" value="RECEPTOR-LIKE PROTEIN 55"/>
    <property type="match status" value="1"/>
</dbReference>
<dbReference type="SMART" id="SM00220">
    <property type="entry name" value="S_TKc"/>
    <property type="match status" value="1"/>
</dbReference>
<evidence type="ECO:0000256" key="26">
    <source>
        <dbReference type="ARBA" id="ARBA00054320"/>
    </source>
</evidence>
<evidence type="ECO:0000256" key="2">
    <source>
        <dbReference type="ARBA" id="ARBA00001946"/>
    </source>
</evidence>
<dbReference type="GO" id="GO:0005789">
    <property type="term" value="C:endoplasmic reticulum membrane"/>
    <property type="evidence" value="ECO:0007669"/>
    <property type="project" value="UniProtKB-SubCell"/>
</dbReference>
<dbReference type="Pfam" id="PF07714">
    <property type="entry name" value="PK_Tyr_Ser-Thr"/>
    <property type="match status" value="1"/>
</dbReference>
<feature type="domain" description="Protein kinase" evidence="32">
    <location>
        <begin position="710"/>
        <end position="1009"/>
    </location>
</feature>
<evidence type="ECO:0000256" key="20">
    <source>
        <dbReference type="ARBA" id="ARBA00022989"/>
    </source>
</evidence>
<dbReference type="EnsemblPlants" id="OMERI12G08860.1">
    <property type="protein sequence ID" value="OMERI12G08860.1"/>
    <property type="gene ID" value="OMERI12G08860"/>
</dbReference>
<evidence type="ECO:0000256" key="13">
    <source>
        <dbReference type="ARBA" id="ARBA00022692"/>
    </source>
</evidence>
<evidence type="ECO:0000313" key="33">
    <source>
        <dbReference type="EnsemblPlants" id="OMERI12G08860.1"/>
    </source>
</evidence>
<keyword evidence="11" id="KW-0433">Leucine-rich repeat</keyword>
<evidence type="ECO:0000256" key="9">
    <source>
        <dbReference type="ARBA" id="ARBA00022527"/>
    </source>
</evidence>
<reference evidence="33" key="1">
    <citation type="submission" date="2015-04" db="UniProtKB">
        <authorList>
            <consortium name="EnsemblPlants"/>
        </authorList>
    </citation>
    <scope>IDENTIFICATION</scope>
</reference>
<evidence type="ECO:0000256" key="24">
    <source>
        <dbReference type="ARBA" id="ARBA00047899"/>
    </source>
</evidence>
<dbReference type="InterPro" id="IPR011009">
    <property type="entry name" value="Kinase-like_dom_sf"/>
</dbReference>
<dbReference type="EC" id="2.7.11.1" evidence="7"/>
<dbReference type="InterPro" id="IPR001245">
    <property type="entry name" value="Ser-Thr/Tyr_kinase_cat_dom"/>
</dbReference>
<keyword evidence="18" id="KW-0256">Endoplasmic reticulum</keyword>
<organism evidence="33">
    <name type="scientific">Oryza meridionalis</name>
    <dbReference type="NCBI Taxonomy" id="40149"/>
    <lineage>
        <taxon>Eukaryota</taxon>
        <taxon>Viridiplantae</taxon>
        <taxon>Streptophyta</taxon>
        <taxon>Embryophyta</taxon>
        <taxon>Tracheophyta</taxon>
        <taxon>Spermatophyta</taxon>
        <taxon>Magnoliopsida</taxon>
        <taxon>Liliopsida</taxon>
        <taxon>Poales</taxon>
        <taxon>Poaceae</taxon>
        <taxon>BOP clade</taxon>
        <taxon>Oryzoideae</taxon>
        <taxon>Oryzeae</taxon>
        <taxon>Oryzinae</taxon>
        <taxon>Oryza</taxon>
    </lineage>
</organism>
<dbReference type="InterPro" id="IPR032675">
    <property type="entry name" value="LRR_dom_sf"/>
</dbReference>
<evidence type="ECO:0000256" key="19">
    <source>
        <dbReference type="ARBA" id="ARBA00022840"/>
    </source>
</evidence>
<dbReference type="PROSITE" id="PS00107">
    <property type="entry name" value="PROTEIN_KINASE_ATP"/>
    <property type="match status" value="1"/>
</dbReference>
<keyword evidence="12" id="KW-0808">Transferase</keyword>
<dbReference type="PRINTS" id="PR00019">
    <property type="entry name" value="LEURICHRPT"/>
</dbReference>
<dbReference type="InterPro" id="IPR000719">
    <property type="entry name" value="Prot_kinase_dom"/>
</dbReference>
<dbReference type="PANTHER" id="PTHR45974:SF272">
    <property type="entry name" value="LEUCINE RICH REPEAT FAMILY PROTEIN, EXPRESSED"/>
    <property type="match status" value="1"/>
</dbReference>
<protein>
    <recommendedName>
        <fullName evidence="28">Receptor kinase-like protein Xa21</fullName>
        <ecNumber evidence="7">2.7.11.1</ecNumber>
    </recommendedName>
</protein>
<dbReference type="Gene3D" id="1.10.510.10">
    <property type="entry name" value="Transferase(Phosphotransferase) domain 1"/>
    <property type="match status" value="1"/>
</dbReference>
<dbReference type="InterPro" id="IPR017441">
    <property type="entry name" value="Protein_kinase_ATP_BS"/>
</dbReference>